<feature type="region of interest" description="Disordered" evidence="3">
    <location>
        <begin position="48"/>
        <end position="143"/>
    </location>
</feature>
<dbReference type="SUPFAM" id="SSF56300">
    <property type="entry name" value="Metallo-dependent phosphatases"/>
    <property type="match status" value="1"/>
</dbReference>
<feature type="compositionally biased region" description="Acidic residues" evidence="3">
    <location>
        <begin position="700"/>
        <end position="721"/>
    </location>
</feature>
<organism evidence="5 6">
    <name type="scientific">Thalassiosira oceanica</name>
    <name type="common">Marine diatom</name>
    <dbReference type="NCBI Taxonomy" id="159749"/>
    <lineage>
        <taxon>Eukaryota</taxon>
        <taxon>Sar</taxon>
        <taxon>Stramenopiles</taxon>
        <taxon>Ochrophyta</taxon>
        <taxon>Bacillariophyta</taxon>
        <taxon>Coscinodiscophyceae</taxon>
        <taxon>Thalassiosirophycidae</taxon>
        <taxon>Thalassiosirales</taxon>
        <taxon>Thalassiosiraceae</taxon>
        <taxon>Thalassiosira</taxon>
    </lineage>
</organism>
<evidence type="ECO:0000256" key="2">
    <source>
        <dbReference type="SAM" id="Coils"/>
    </source>
</evidence>
<evidence type="ECO:0000313" key="6">
    <source>
        <dbReference type="Proteomes" id="UP000266841"/>
    </source>
</evidence>
<feature type="domain" description="Serine/threonine specific protein phosphatases" evidence="4">
    <location>
        <begin position="444"/>
        <end position="449"/>
    </location>
</feature>
<keyword evidence="1" id="KW-0378">Hydrolase</keyword>
<reference evidence="5 6" key="1">
    <citation type="journal article" date="2012" name="Genome Biol.">
        <title>Genome and low-iron response of an oceanic diatom adapted to chronic iron limitation.</title>
        <authorList>
            <person name="Lommer M."/>
            <person name="Specht M."/>
            <person name="Roy A.S."/>
            <person name="Kraemer L."/>
            <person name="Andreson R."/>
            <person name="Gutowska M.A."/>
            <person name="Wolf J."/>
            <person name="Bergner S.V."/>
            <person name="Schilhabel M.B."/>
            <person name="Klostermeier U.C."/>
            <person name="Beiko R.G."/>
            <person name="Rosenstiel P."/>
            <person name="Hippler M."/>
            <person name="Laroche J."/>
        </authorList>
    </citation>
    <scope>NUCLEOTIDE SEQUENCE [LARGE SCALE GENOMIC DNA]</scope>
    <source>
        <strain evidence="5 6">CCMP1005</strain>
    </source>
</reference>
<evidence type="ECO:0000313" key="5">
    <source>
        <dbReference type="EMBL" id="EJK75415.1"/>
    </source>
</evidence>
<dbReference type="PRINTS" id="PR00114">
    <property type="entry name" value="STPHPHTASE"/>
</dbReference>
<dbReference type="AlphaFoldDB" id="K0TD91"/>
<dbReference type="OrthoDB" id="256429at2759"/>
<dbReference type="GO" id="GO:0004722">
    <property type="term" value="F:protein serine/threonine phosphatase activity"/>
    <property type="evidence" value="ECO:0007669"/>
    <property type="project" value="UniProtKB-EC"/>
</dbReference>
<name>K0TD91_THAOC</name>
<sequence>MSHGVVRPRRTTPAEAMEYYEDAVMESPRKRHRDRNGKTEHEAFLHGSTDEPVHGTVWGQPAQPEAGPGNGISRPLVGRVGARPCRTVRAAAPHATRRHRTAPLPAAAAAPAPSSASAYSLQPPATRTKHSSHQGRRVPGCDNKSSLQIANLRELDFGLLWQPSRPTLRFPPGKPILPFSTPHISFIIITNGHPPYYAAMNMFTMPLNNKRRLARDDGPSSGPSAAIVRVDDERAKSLLRERDAKVAALEKEVVGLRNRLATLSREAGALMSERSRMGRNASISTQAVLNSLPDPSSSSNSVDELVGRINDMFRRCVCVRKSRPFASTLTPPPASFSPGEHVSYLKSDRFARDLLRLNRKVKSVLEDEPRCVFLQSPAYVFGDIHGNLEDLHFFSDNVWNLGMSLTAGNFVFLGDYVDRGMSCLEVVAYLLAMKLSLPQKVFLLRGNHETRDVNGWEEHYGERSFIHQCRDRFGDDLGFRVWEATNSTFDRMPLAAVIDQDIFCVHGGIPRPISDPSKEGGRIRDILNVTKVAGINPPYEHEDEDHQQVASDCIWSDPASEDQEARSVDRRTGYGDSLRGGGAICFGHRAVTDFLAQQGFSYIMRAHEAHAEGVAVSKGARVFTVFSTSKDHNQGSDAMAGCILVDFEKMQVINRSPAYRNQYVHRRDSVSLAMLSEQEIAERVKLGLITSDQAPASAGGDDEEYEEEEWDEFDEDDDETGDIMRDADVDSLDTDDDDGYVLDTERRRSSVEPSKTAPSPQHGSQQSRGGVSVPPKRIDFSAMEDPGRKKKNGRFSSIAEVDEDDAAADEESTVGGEGDDCDENMLPFSEDSEEDGGGINGASGGSGLTPAAKRWNFSA</sequence>
<comment type="catalytic activity">
    <reaction evidence="1">
        <text>O-phospho-L-threonyl-[protein] + H2O = L-threonyl-[protein] + phosphate</text>
        <dbReference type="Rhea" id="RHEA:47004"/>
        <dbReference type="Rhea" id="RHEA-COMP:11060"/>
        <dbReference type="Rhea" id="RHEA-COMP:11605"/>
        <dbReference type="ChEBI" id="CHEBI:15377"/>
        <dbReference type="ChEBI" id="CHEBI:30013"/>
        <dbReference type="ChEBI" id="CHEBI:43474"/>
        <dbReference type="ChEBI" id="CHEBI:61977"/>
        <dbReference type="EC" id="3.1.3.16"/>
    </reaction>
</comment>
<feature type="compositionally biased region" description="Acidic residues" evidence="3">
    <location>
        <begin position="729"/>
        <end position="740"/>
    </location>
</feature>
<dbReference type="InterPro" id="IPR006186">
    <property type="entry name" value="Ser/Thr-sp_prot-phosphatase"/>
</dbReference>
<dbReference type="Pfam" id="PF00149">
    <property type="entry name" value="Metallophos"/>
    <property type="match status" value="1"/>
</dbReference>
<feature type="region of interest" description="Disordered" evidence="3">
    <location>
        <begin position="691"/>
        <end position="859"/>
    </location>
</feature>
<dbReference type="InterPro" id="IPR004843">
    <property type="entry name" value="Calcineurin-like_PHP"/>
</dbReference>
<dbReference type="Gene3D" id="3.60.21.10">
    <property type="match status" value="1"/>
</dbReference>
<feature type="compositionally biased region" description="Low complexity" evidence="3">
    <location>
        <begin position="102"/>
        <end position="125"/>
    </location>
</feature>
<dbReference type="PANTHER" id="PTHR11668">
    <property type="entry name" value="SERINE/THREONINE PROTEIN PHOSPHATASE"/>
    <property type="match status" value="1"/>
</dbReference>
<proteinExistence type="inferred from homology"/>
<dbReference type="EMBL" id="AGNL01002944">
    <property type="protein sequence ID" value="EJK75415.1"/>
    <property type="molecule type" value="Genomic_DNA"/>
</dbReference>
<dbReference type="eggNOG" id="KOG0374">
    <property type="taxonomic scope" value="Eukaryota"/>
</dbReference>
<evidence type="ECO:0000256" key="3">
    <source>
        <dbReference type="SAM" id="MobiDB-lite"/>
    </source>
</evidence>
<dbReference type="InterPro" id="IPR029052">
    <property type="entry name" value="Metallo-depent_PP-like"/>
</dbReference>
<protein>
    <recommendedName>
        <fullName evidence="1">Serine/threonine-protein phosphatase</fullName>
        <ecNumber evidence="1">3.1.3.16</ecNumber>
    </recommendedName>
</protein>
<feature type="coiled-coil region" evidence="2">
    <location>
        <begin position="239"/>
        <end position="266"/>
    </location>
</feature>
<dbReference type="InterPro" id="IPR050341">
    <property type="entry name" value="PP1_catalytic_subunit"/>
</dbReference>
<feature type="compositionally biased region" description="Gly residues" evidence="3">
    <location>
        <begin position="837"/>
        <end position="847"/>
    </location>
</feature>
<dbReference type="GO" id="GO:0005634">
    <property type="term" value="C:nucleus"/>
    <property type="evidence" value="ECO:0007669"/>
    <property type="project" value="TreeGrafter"/>
</dbReference>
<feature type="compositionally biased region" description="Polar residues" evidence="3">
    <location>
        <begin position="751"/>
        <end position="769"/>
    </location>
</feature>
<dbReference type="GO" id="GO:0005737">
    <property type="term" value="C:cytoplasm"/>
    <property type="evidence" value="ECO:0007669"/>
    <property type="project" value="TreeGrafter"/>
</dbReference>
<dbReference type="SMART" id="SM00156">
    <property type="entry name" value="PP2Ac"/>
    <property type="match status" value="1"/>
</dbReference>
<dbReference type="CDD" id="cd00144">
    <property type="entry name" value="MPP_PPP_family"/>
    <property type="match status" value="1"/>
</dbReference>
<comment type="caution">
    <text evidence="5">The sequence shown here is derived from an EMBL/GenBank/DDBJ whole genome shotgun (WGS) entry which is preliminary data.</text>
</comment>
<feature type="compositionally biased region" description="Basic residues" evidence="3">
    <location>
        <begin position="127"/>
        <end position="136"/>
    </location>
</feature>
<comment type="similarity">
    <text evidence="1">Belongs to the PPP phosphatase family.</text>
</comment>
<keyword evidence="2" id="KW-0175">Coiled coil</keyword>
<dbReference type="PANTHER" id="PTHR11668:SF496">
    <property type="entry name" value="SERINE_THREONINE-PROTEIN PHOSPHATASE"/>
    <property type="match status" value="1"/>
</dbReference>
<evidence type="ECO:0000259" key="4">
    <source>
        <dbReference type="PROSITE" id="PS00125"/>
    </source>
</evidence>
<dbReference type="Proteomes" id="UP000266841">
    <property type="component" value="Unassembled WGS sequence"/>
</dbReference>
<dbReference type="EC" id="3.1.3.16" evidence="1"/>
<dbReference type="PROSITE" id="PS00125">
    <property type="entry name" value="SER_THR_PHOSPHATASE"/>
    <property type="match status" value="1"/>
</dbReference>
<gene>
    <name evidence="5" type="ORF">THAOC_02862</name>
</gene>
<keyword evidence="6" id="KW-1185">Reference proteome</keyword>
<evidence type="ECO:0000256" key="1">
    <source>
        <dbReference type="RuleBase" id="RU004273"/>
    </source>
</evidence>
<feature type="compositionally biased region" description="Acidic residues" evidence="3">
    <location>
        <begin position="800"/>
        <end position="823"/>
    </location>
</feature>
<accession>K0TD91</accession>